<comment type="caution">
    <text evidence="1">The sequence shown here is derived from an EMBL/GenBank/DDBJ whole genome shotgun (WGS) entry which is preliminary data.</text>
</comment>
<name>A0ABV8HR41_9ACTN</name>
<reference evidence="2" key="1">
    <citation type="journal article" date="2019" name="Int. J. Syst. Evol. Microbiol.">
        <title>The Global Catalogue of Microorganisms (GCM) 10K type strain sequencing project: providing services to taxonomists for standard genome sequencing and annotation.</title>
        <authorList>
            <consortium name="The Broad Institute Genomics Platform"/>
            <consortium name="The Broad Institute Genome Sequencing Center for Infectious Disease"/>
            <person name="Wu L."/>
            <person name="Ma J."/>
        </authorList>
    </citation>
    <scope>NUCLEOTIDE SEQUENCE [LARGE SCALE GENOMIC DNA]</scope>
    <source>
        <strain evidence="2">CGMCC 4.7237</strain>
    </source>
</reference>
<protein>
    <submittedName>
        <fullName evidence="1">Uncharacterized protein</fullName>
    </submittedName>
</protein>
<dbReference type="RefSeq" id="WP_386432770.1">
    <property type="nucleotide sequence ID" value="NZ_JBHSBB010000014.1"/>
</dbReference>
<evidence type="ECO:0000313" key="1">
    <source>
        <dbReference type="EMBL" id="MFC4034523.1"/>
    </source>
</evidence>
<sequence>MSYRHGASVGPYCVGTGPLDTPKQHAKCSGTRARYLPGTPPGGAPVLPETVCGCTCHRDTVDQIRRH</sequence>
<gene>
    <name evidence="1" type="ORF">ACFO3J_24045</name>
</gene>
<keyword evidence="2" id="KW-1185">Reference proteome</keyword>
<dbReference type="Proteomes" id="UP001595765">
    <property type="component" value="Unassembled WGS sequence"/>
</dbReference>
<evidence type="ECO:0000313" key="2">
    <source>
        <dbReference type="Proteomes" id="UP001595765"/>
    </source>
</evidence>
<organism evidence="1 2">
    <name type="scientific">Streptomyces polygonati</name>
    <dbReference type="NCBI Taxonomy" id="1617087"/>
    <lineage>
        <taxon>Bacteria</taxon>
        <taxon>Bacillati</taxon>
        <taxon>Actinomycetota</taxon>
        <taxon>Actinomycetes</taxon>
        <taxon>Kitasatosporales</taxon>
        <taxon>Streptomycetaceae</taxon>
        <taxon>Streptomyces</taxon>
    </lineage>
</organism>
<proteinExistence type="predicted"/>
<dbReference type="EMBL" id="JBHSBB010000014">
    <property type="protein sequence ID" value="MFC4034523.1"/>
    <property type="molecule type" value="Genomic_DNA"/>
</dbReference>
<accession>A0ABV8HR41</accession>